<evidence type="ECO:0000256" key="2">
    <source>
        <dbReference type="ARBA" id="ARBA00022692"/>
    </source>
</evidence>
<dbReference type="NCBIfam" id="TIGR01593">
    <property type="entry name" value="holin_tox_secr"/>
    <property type="match status" value="1"/>
</dbReference>
<dbReference type="Proteomes" id="UP000774750">
    <property type="component" value="Unassembled WGS sequence"/>
</dbReference>
<feature type="transmembrane region" description="Helical" evidence="5">
    <location>
        <begin position="29"/>
        <end position="50"/>
    </location>
</feature>
<reference evidence="6" key="1">
    <citation type="submission" date="2020-08" db="EMBL/GenBank/DDBJ databases">
        <authorList>
            <person name="Cejkova D."/>
            <person name="Kubasova T."/>
            <person name="Jahodarova E."/>
            <person name="Rychlik I."/>
        </authorList>
    </citation>
    <scope>NUCLEOTIDE SEQUENCE</scope>
    <source>
        <strain evidence="6">An559</strain>
    </source>
</reference>
<evidence type="ECO:0000256" key="1">
    <source>
        <dbReference type="ARBA" id="ARBA00004141"/>
    </source>
</evidence>
<dbReference type="GO" id="GO:0016020">
    <property type="term" value="C:membrane"/>
    <property type="evidence" value="ECO:0007669"/>
    <property type="project" value="UniProtKB-SubCell"/>
</dbReference>
<dbReference type="RefSeq" id="WP_204444309.1">
    <property type="nucleotide sequence ID" value="NZ_JACJKY010000002.1"/>
</dbReference>
<keyword evidence="3 5" id="KW-1133">Transmembrane helix</keyword>
<dbReference type="AlphaFoldDB" id="A0A939BDE7"/>
<dbReference type="Pfam" id="PF05105">
    <property type="entry name" value="Phage_holin_4_1"/>
    <property type="match status" value="1"/>
</dbReference>
<sequence length="142" mass="15439">MKTVWNWIQVALAAIGGGLGGFFGEMDGFFYALIAFVVIDYLTGVMCAIIDKTLSSNVGFKGIFRKVLIFVMVGIGHVIDTQLIGSGDALRTAVIFFYISNEGVSLLENAGHIGLPIPEKLKEVLAQLHNRTEDDKDTEGKE</sequence>
<feature type="transmembrane region" description="Helical" evidence="5">
    <location>
        <begin position="7"/>
        <end position="23"/>
    </location>
</feature>
<gene>
    <name evidence="6" type="ORF">H6A12_02220</name>
</gene>
<evidence type="ECO:0000256" key="4">
    <source>
        <dbReference type="ARBA" id="ARBA00023136"/>
    </source>
</evidence>
<keyword evidence="4 5" id="KW-0472">Membrane</keyword>
<keyword evidence="7" id="KW-1185">Reference proteome</keyword>
<dbReference type="InterPro" id="IPR006480">
    <property type="entry name" value="Phage_holin_4_1"/>
</dbReference>
<dbReference type="EMBL" id="JACJKY010000002">
    <property type="protein sequence ID" value="MBM6919977.1"/>
    <property type="molecule type" value="Genomic_DNA"/>
</dbReference>
<accession>A0A939BDE7</accession>
<protein>
    <submittedName>
        <fullName evidence="6">Phage holin family protein</fullName>
    </submittedName>
</protein>
<organism evidence="6 7">
    <name type="scientific">Merdimmobilis hominis</name>
    <dbReference type="NCBI Taxonomy" id="2897707"/>
    <lineage>
        <taxon>Bacteria</taxon>
        <taxon>Bacillati</taxon>
        <taxon>Bacillota</taxon>
        <taxon>Clostridia</taxon>
        <taxon>Eubacteriales</taxon>
        <taxon>Oscillospiraceae</taxon>
        <taxon>Merdimmobilis</taxon>
    </lineage>
</organism>
<proteinExistence type="predicted"/>
<name>A0A939BDE7_9FIRM</name>
<comment type="caution">
    <text evidence="6">The sequence shown here is derived from an EMBL/GenBank/DDBJ whole genome shotgun (WGS) entry which is preliminary data.</text>
</comment>
<feature type="transmembrane region" description="Helical" evidence="5">
    <location>
        <begin position="62"/>
        <end position="79"/>
    </location>
</feature>
<comment type="subcellular location">
    <subcellularLocation>
        <location evidence="1">Membrane</location>
        <topology evidence="1">Multi-pass membrane protein</topology>
    </subcellularLocation>
</comment>
<keyword evidence="2 5" id="KW-0812">Transmembrane</keyword>
<evidence type="ECO:0000313" key="7">
    <source>
        <dbReference type="Proteomes" id="UP000774750"/>
    </source>
</evidence>
<evidence type="ECO:0000256" key="3">
    <source>
        <dbReference type="ARBA" id="ARBA00022989"/>
    </source>
</evidence>
<evidence type="ECO:0000256" key="5">
    <source>
        <dbReference type="SAM" id="Phobius"/>
    </source>
</evidence>
<evidence type="ECO:0000313" key="6">
    <source>
        <dbReference type="EMBL" id="MBM6919977.1"/>
    </source>
</evidence>
<reference evidence="6" key="2">
    <citation type="journal article" date="2021" name="Sci. Rep.">
        <title>The distribution of antibiotic resistance genes in chicken gut microbiota commensals.</title>
        <authorList>
            <person name="Juricova H."/>
            <person name="Matiasovicova J."/>
            <person name="Kubasova T."/>
            <person name="Cejkova D."/>
            <person name="Rychlik I."/>
        </authorList>
    </citation>
    <scope>NUCLEOTIDE SEQUENCE</scope>
    <source>
        <strain evidence="6">An559</strain>
    </source>
</reference>